<dbReference type="Gene3D" id="3.20.20.140">
    <property type="entry name" value="Metal-dependent hydrolases"/>
    <property type="match status" value="1"/>
</dbReference>
<protein>
    <submittedName>
        <fullName evidence="1">Uncharacterized protein</fullName>
    </submittedName>
</protein>
<name>A0A7S3GUP9_9STRA</name>
<accession>A0A7S3GUP9</accession>
<proteinExistence type="predicted"/>
<dbReference type="PANTHER" id="PTHR46363:SF1">
    <property type="entry name" value="DEOXYRIBONUCLEASE TATDN2-RELATED"/>
    <property type="match status" value="1"/>
</dbReference>
<dbReference type="AlphaFoldDB" id="A0A7S3GUP9"/>
<evidence type="ECO:0000313" key="1">
    <source>
        <dbReference type="EMBL" id="CAE0277063.1"/>
    </source>
</evidence>
<dbReference type="Pfam" id="PF01026">
    <property type="entry name" value="TatD_DNase"/>
    <property type="match status" value="1"/>
</dbReference>
<dbReference type="InterPro" id="IPR032466">
    <property type="entry name" value="Metal_Hydrolase"/>
</dbReference>
<organism evidence="1">
    <name type="scientific">Spumella elongata</name>
    <dbReference type="NCBI Taxonomy" id="89044"/>
    <lineage>
        <taxon>Eukaryota</taxon>
        <taxon>Sar</taxon>
        <taxon>Stramenopiles</taxon>
        <taxon>Ochrophyta</taxon>
        <taxon>Chrysophyceae</taxon>
        <taxon>Chromulinales</taxon>
        <taxon>Chromulinaceae</taxon>
        <taxon>Spumella</taxon>
    </lineage>
</organism>
<dbReference type="PANTHER" id="PTHR46363">
    <property type="entry name" value="DEOXYRIBONUCLEASE TATDN2-RELATED"/>
    <property type="match status" value="1"/>
</dbReference>
<dbReference type="EMBL" id="HBIC01011754">
    <property type="protein sequence ID" value="CAE0277063.1"/>
    <property type="molecule type" value="Transcribed_RNA"/>
</dbReference>
<dbReference type="GO" id="GO:0016788">
    <property type="term" value="F:hydrolase activity, acting on ester bonds"/>
    <property type="evidence" value="ECO:0007669"/>
    <property type="project" value="InterPro"/>
</dbReference>
<dbReference type="SUPFAM" id="SSF51556">
    <property type="entry name" value="Metallo-dependent hydrolases"/>
    <property type="match status" value="1"/>
</dbReference>
<gene>
    <name evidence="1" type="ORF">SELO1098_LOCUS5893</name>
</gene>
<reference evidence="1" key="1">
    <citation type="submission" date="2021-01" db="EMBL/GenBank/DDBJ databases">
        <authorList>
            <person name="Corre E."/>
            <person name="Pelletier E."/>
            <person name="Niang G."/>
            <person name="Scheremetjew M."/>
            <person name="Finn R."/>
            <person name="Kale V."/>
            <person name="Holt S."/>
            <person name="Cochrane G."/>
            <person name="Meng A."/>
            <person name="Brown T."/>
            <person name="Cohen L."/>
        </authorList>
    </citation>
    <scope>NUCLEOTIDE SEQUENCE</scope>
    <source>
        <strain evidence="1">CCAP 955/1</strain>
    </source>
</reference>
<dbReference type="InterPro" id="IPR001130">
    <property type="entry name" value="TatD-like"/>
</dbReference>
<sequence length="137" mass="15647">MAIPLGYPLVVHSRAADRDTLRVLRRKVPRDWKMHIHSFRGSIQFMEAMIEEFPNAYIGLPGIVTMADPDAQELCRRCPLEKLLLETDSPYLPLMGHTYSHPGLIPEVIRKVAELKAVPEREVAAMMRRNVRAVYGI</sequence>